<dbReference type="OrthoDB" id="29541at10239"/>
<dbReference type="Pfam" id="PF04637">
    <property type="entry name" value="Herpes_pp85"/>
    <property type="match status" value="1"/>
</dbReference>
<organism evidence="3 4">
    <name type="scientific">macacine betaherpesvirus 9</name>
    <dbReference type="NCBI Taxonomy" id="2560568"/>
    <lineage>
        <taxon>Viruses</taxon>
        <taxon>Duplodnaviria</taxon>
        <taxon>Heunggongvirae</taxon>
        <taxon>Peploviricota</taxon>
        <taxon>Herviviricetes</taxon>
        <taxon>Herpesvirales</taxon>
        <taxon>Orthoherpesviridae</taxon>
        <taxon>Betaherpesvirinae</taxon>
        <taxon>Roseolovirus</taxon>
        <taxon>Roseolovirus macacinebeta9</taxon>
    </lineage>
</organism>
<evidence type="ECO:0000256" key="2">
    <source>
        <dbReference type="SAM" id="MobiDB-lite"/>
    </source>
</evidence>
<dbReference type="Proteomes" id="UP000202843">
    <property type="component" value="Segment"/>
</dbReference>
<dbReference type="EMBL" id="KU351741">
    <property type="protein sequence ID" value="ANC96535.1"/>
    <property type="molecule type" value="Genomic_DNA"/>
</dbReference>
<dbReference type="InterPro" id="IPR006731">
    <property type="entry name" value="Herpes_pp85"/>
</dbReference>
<evidence type="ECO:0000313" key="3">
    <source>
        <dbReference type="EMBL" id="ANC96535.1"/>
    </source>
</evidence>
<proteinExistence type="predicted"/>
<evidence type="ECO:0000313" key="4">
    <source>
        <dbReference type="Proteomes" id="UP000202843"/>
    </source>
</evidence>
<feature type="region of interest" description="Disordered" evidence="2">
    <location>
        <begin position="459"/>
        <end position="570"/>
    </location>
</feature>
<dbReference type="GeneID" id="27912090"/>
<dbReference type="KEGG" id="vg:27912090"/>
<sequence length="630" mass="72296">MEQQKTFSIPFFVSDENCNFVPEILPRIHTKFLKDVLIADSYNSVCWANSFIPMPIQTLEQIMVLITKFKFSRSRDFLFPVFRLAVHINRYHTGKQQIRTMVDIMKSLFNTETSMRRLDDALMTLFATEQTSSYMTNIALSLHENGFPDSKFLTALKMIYRTGNSFQNQRDEDMDNYSEKLKTYNYLLKIPKYTLKSAVDVYNENIKDLSIGIQRQPTLLFTSRNDTSLKNIYNDILFLVSTWNMIFNYKKEQRRLLTWIKYEINSIMENVVLTGFQLPDLKEMILDLSALISTMNLLKKSDDYSPHLKLIINKLFEIGVFVTKSYISILPSFVKSQLISFEGVLRDNQENVDITYLLTTSKESDDEYDEDKLPRQIDPERVDNILMEQDFFNVNSENAFSEIALMPIAFDKIMDVEDPNVQVLEVELSHISLFVYSAIAQKYDLPFKEFIKRLKMTQANSNSGNSTPTRTGSNSRNSSVISALRSRSITPTIINRSSSNSTPHFSRAGSPASTERRLTPQRLLSGSSTPVFFSDSANTSPTRNNSRSRLSISPARSLSRSGRFSTHSNNEIRVIESADEEPMNIPHSPQSIYTISSYISTDEDSQLSMFNSPLQDNESSNLSEMTDDTE</sequence>
<feature type="region of interest" description="Disordered" evidence="2">
    <location>
        <begin position="607"/>
        <end position="630"/>
    </location>
</feature>
<feature type="compositionally biased region" description="Polar residues" evidence="2">
    <location>
        <begin position="607"/>
        <end position="624"/>
    </location>
</feature>
<keyword evidence="4" id="KW-1185">Reference proteome</keyword>
<protein>
    <submittedName>
        <fullName evidence="3">Tegument protein UL35</fullName>
    </submittedName>
</protein>
<gene>
    <name evidence="3" type="primary">U14</name>
</gene>
<feature type="compositionally biased region" description="Polar residues" evidence="2">
    <location>
        <begin position="522"/>
        <end position="570"/>
    </location>
</feature>
<evidence type="ECO:0000256" key="1">
    <source>
        <dbReference type="ARBA" id="ARBA00004340"/>
    </source>
</evidence>
<dbReference type="RefSeq" id="YP_009253919.1">
    <property type="nucleotide sequence ID" value="NC_030200.1"/>
</dbReference>
<name>A0A191S3T0_9BETA</name>
<accession>A0A191S3T0</accession>
<reference evidence="3 4" key="1">
    <citation type="journal article" date="2016" name="J. Virol.">
        <title>Complete Unique Genome Sequence, Expression Profile, and Salivary Gland Tissue Tropism of the Herpesvirus 7 Homolog in Pigtailed Macaques.</title>
        <authorList>
            <person name="Staheli J.P."/>
            <person name="Dyen M.R."/>
            <person name="Basom R."/>
            <person name="Fitzgibbon M."/>
            <person name="Barcy S."/>
        </authorList>
    </citation>
    <scope>NUCLEOTIDE SEQUENCE [LARGE SCALE GENOMIC DNA]</scope>
</reference>
<dbReference type="GO" id="GO:0043657">
    <property type="term" value="C:host cell"/>
    <property type="evidence" value="ECO:0007669"/>
    <property type="project" value="UniProtKB-SubCell"/>
</dbReference>
<comment type="subcellular location">
    <subcellularLocation>
        <location evidence="1">Host cell</location>
    </subcellularLocation>
</comment>
<feature type="compositionally biased region" description="Polar residues" evidence="2">
    <location>
        <begin position="459"/>
        <end position="504"/>
    </location>
</feature>